<protein>
    <recommendedName>
        <fullName evidence="5">Centrosomal protein of 19 kDa</fullName>
    </recommendedName>
</protein>
<accession>A0A7S2FYP5</accession>
<dbReference type="InterPro" id="IPR029412">
    <property type="entry name" value="CEP19"/>
</dbReference>
<keyword evidence="9" id="KW-0206">Cytoskeleton</keyword>
<dbReference type="GO" id="GO:0000922">
    <property type="term" value="C:spindle pole"/>
    <property type="evidence" value="ECO:0007669"/>
    <property type="project" value="TreeGrafter"/>
</dbReference>
<evidence type="ECO:0000313" key="11">
    <source>
        <dbReference type="EMBL" id="CAD9420572.1"/>
    </source>
</evidence>
<evidence type="ECO:0000256" key="9">
    <source>
        <dbReference type="ARBA" id="ARBA00023212"/>
    </source>
</evidence>
<evidence type="ECO:0000256" key="2">
    <source>
        <dbReference type="ARBA" id="ARBA00004120"/>
    </source>
</evidence>
<organism evidence="11">
    <name type="scientific">Florenciella parvula</name>
    <dbReference type="NCBI Taxonomy" id="236787"/>
    <lineage>
        <taxon>Eukaryota</taxon>
        <taxon>Sar</taxon>
        <taxon>Stramenopiles</taxon>
        <taxon>Ochrophyta</taxon>
        <taxon>Dictyochophyceae</taxon>
        <taxon>Florenciellales</taxon>
        <taxon>Florenciella</taxon>
    </lineage>
</organism>
<evidence type="ECO:0000256" key="7">
    <source>
        <dbReference type="ARBA" id="ARBA00022794"/>
    </source>
</evidence>
<evidence type="ECO:0000256" key="10">
    <source>
        <dbReference type="ARBA" id="ARBA00023273"/>
    </source>
</evidence>
<proteinExistence type="inferred from homology"/>
<keyword evidence="6" id="KW-0963">Cytoplasm</keyword>
<gene>
    <name evidence="11" type="ORF">FPAR1323_LOCUS9838</name>
</gene>
<evidence type="ECO:0000256" key="5">
    <source>
        <dbReference type="ARBA" id="ARBA00022015"/>
    </source>
</evidence>
<sequence>MDAHEIHPTRFALRYSPPTIVLEFTTSGEKLYHYRMRLKNLTPSTDADAVCRKLVKKHPRYLDNSKVKTEQLRRLVGMLIAAQRTGGATSAGASEGPGAASANASAGVDLARMDDLQRVDENVLAAAKAEMGVEFDKNFVGPGHPDFVYDKAVDFGEPESDNEWDDE</sequence>
<dbReference type="PANTHER" id="PTHR31539">
    <property type="entry name" value="CENTROSOMAL PROTEIN OF 19K CEP19"/>
    <property type="match status" value="1"/>
</dbReference>
<dbReference type="AlphaFoldDB" id="A0A7S2FYP5"/>
<name>A0A7S2FYP5_9STRA</name>
<dbReference type="GO" id="GO:0034454">
    <property type="term" value="P:microtubule anchoring at centrosome"/>
    <property type="evidence" value="ECO:0007669"/>
    <property type="project" value="TreeGrafter"/>
</dbReference>
<keyword evidence="7" id="KW-0970">Cilium biogenesis/degradation</keyword>
<evidence type="ECO:0000256" key="6">
    <source>
        <dbReference type="ARBA" id="ARBA00022490"/>
    </source>
</evidence>
<keyword evidence="8" id="KW-0969">Cilium</keyword>
<dbReference type="GO" id="GO:0036064">
    <property type="term" value="C:ciliary basal body"/>
    <property type="evidence" value="ECO:0007669"/>
    <property type="project" value="TreeGrafter"/>
</dbReference>
<dbReference type="Pfam" id="PF14933">
    <property type="entry name" value="CEP19"/>
    <property type="match status" value="1"/>
</dbReference>
<dbReference type="PANTHER" id="PTHR31539:SF1">
    <property type="entry name" value="CENTROSOMAL PROTEIN OF 19 KDA"/>
    <property type="match status" value="1"/>
</dbReference>
<dbReference type="EMBL" id="HBGT01018695">
    <property type="protein sequence ID" value="CAD9420572.1"/>
    <property type="molecule type" value="Transcribed_RNA"/>
</dbReference>
<reference evidence="11" key="1">
    <citation type="submission" date="2021-01" db="EMBL/GenBank/DDBJ databases">
        <authorList>
            <person name="Corre E."/>
            <person name="Pelletier E."/>
            <person name="Niang G."/>
            <person name="Scheremetjew M."/>
            <person name="Finn R."/>
            <person name="Kale V."/>
            <person name="Holt S."/>
            <person name="Cochrane G."/>
            <person name="Meng A."/>
            <person name="Brown T."/>
            <person name="Cohen L."/>
        </authorList>
    </citation>
    <scope>NUCLEOTIDE SEQUENCE</scope>
    <source>
        <strain evidence="11">RCC1693</strain>
    </source>
</reference>
<evidence type="ECO:0000256" key="1">
    <source>
        <dbReference type="ARBA" id="ARBA00004114"/>
    </source>
</evidence>
<dbReference type="GO" id="GO:0005814">
    <property type="term" value="C:centriole"/>
    <property type="evidence" value="ECO:0007669"/>
    <property type="project" value="UniProtKB-SubCell"/>
</dbReference>
<keyword evidence="10" id="KW-0966">Cell projection</keyword>
<comment type="similarity">
    <text evidence="4">Belongs to the CEP19 family.</text>
</comment>
<comment type="subcellular location">
    <subcellularLocation>
        <location evidence="2">Cytoplasm</location>
        <location evidence="2">Cytoskeleton</location>
        <location evidence="2">Cilium basal body</location>
    </subcellularLocation>
    <subcellularLocation>
        <location evidence="1">Cytoplasm</location>
        <location evidence="1">Cytoskeleton</location>
        <location evidence="1">Microtubule organizing center</location>
        <location evidence="1">Centrosome</location>
        <location evidence="1">Centriole</location>
    </subcellularLocation>
    <subcellularLocation>
        <location evidence="3">Cytoplasm</location>
        <location evidence="3">Cytoskeleton</location>
        <location evidence="3">Spindle</location>
    </subcellularLocation>
</comment>
<evidence type="ECO:0000256" key="8">
    <source>
        <dbReference type="ARBA" id="ARBA00023069"/>
    </source>
</evidence>
<evidence type="ECO:0000256" key="4">
    <source>
        <dbReference type="ARBA" id="ARBA00009371"/>
    </source>
</evidence>
<evidence type="ECO:0000256" key="3">
    <source>
        <dbReference type="ARBA" id="ARBA00004186"/>
    </source>
</evidence>
<dbReference type="GO" id="GO:0097712">
    <property type="term" value="P:vesicle targeting, trans-Golgi to periciliary membrane compartment"/>
    <property type="evidence" value="ECO:0007669"/>
    <property type="project" value="TreeGrafter"/>
</dbReference>